<feature type="region of interest" description="Disordered" evidence="6">
    <location>
        <begin position="539"/>
        <end position="598"/>
    </location>
</feature>
<dbReference type="GO" id="GO:0005886">
    <property type="term" value="C:plasma membrane"/>
    <property type="evidence" value="ECO:0007669"/>
    <property type="project" value="TreeGrafter"/>
</dbReference>
<dbReference type="GO" id="GO:0098703">
    <property type="term" value="P:calcium ion import across plasma membrane"/>
    <property type="evidence" value="ECO:0007669"/>
    <property type="project" value="TreeGrafter"/>
</dbReference>
<keyword evidence="4 7" id="KW-1133">Transmembrane helix</keyword>
<feature type="transmembrane region" description="Helical" evidence="7">
    <location>
        <begin position="349"/>
        <end position="375"/>
    </location>
</feature>
<dbReference type="AlphaFoldDB" id="A0A9W7EVI6"/>
<dbReference type="EMBL" id="BRXX01000124">
    <property type="protein sequence ID" value="GMH92147.1"/>
    <property type="molecule type" value="Genomic_DNA"/>
</dbReference>
<keyword evidence="10" id="KW-1185">Reference proteome</keyword>
<evidence type="ECO:0000256" key="6">
    <source>
        <dbReference type="SAM" id="MobiDB-lite"/>
    </source>
</evidence>
<feature type="transmembrane region" description="Helical" evidence="7">
    <location>
        <begin position="412"/>
        <end position="435"/>
    </location>
</feature>
<comment type="subcellular location">
    <subcellularLocation>
        <location evidence="1">Membrane</location>
        <topology evidence="1">Multi-pass membrane protein</topology>
    </subcellularLocation>
</comment>
<evidence type="ECO:0000256" key="7">
    <source>
        <dbReference type="SAM" id="Phobius"/>
    </source>
</evidence>
<keyword evidence="5 7" id="KW-0472">Membrane</keyword>
<reference evidence="10" key="1">
    <citation type="journal article" date="2023" name="Commun. Biol.">
        <title>Genome analysis of Parmales, the sister group of diatoms, reveals the evolutionary specialization of diatoms from phago-mixotrophs to photoautotrophs.</title>
        <authorList>
            <person name="Ban H."/>
            <person name="Sato S."/>
            <person name="Yoshikawa S."/>
            <person name="Yamada K."/>
            <person name="Nakamura Y."/>
            <person name="Ichinomiya M."/>
            <person name="Sato N."/>
            <person name="Blanc-Mathieu R."/>
            <person name="Endo H."/>
            <person name="Kuwata A."/>
            <person name="Ogata H."/>
        </authorList>
    </citation>
    <scope>NUCLEOTIDE SEQUENCE [LARGE SCALE GENOMIC DNA]</scope>
    <source>
        <strain evidence="10">NIES 3699</strain>
    </source>
</reference>
<dbReference type="InterPro" id="IPR024862">
    <property type="entry name" value="TRPV"/>
</dbReference>
<evidence type="ECO:0000256" key="3">
    <source>
        <dbReference type="ARBA" id="ARBA00022737"/>
    </source>
</evidence>
<dbReference type="InterPro" id="IPR005821">
    <property type="entry name" value="Ion_trans_dom"/>
</dbReference>
<feature type="transmembrane region" description="Helical" evidence="7">
    <location>
        <begin position="63"/>
        <end position="82"/>
    </location>
</feature>
<dbReference type="PANTHER" id="PTHR10582:SF2">
    <property type="entry name" value="INACTIVE"/>
    <property type="match status" value="1"/>
</dbReference>
<evidence type="ECO:0000256" key="1">
    <source>
        <dbReference type="ARBA" id="ARBA00004141"/>
    </source>
</evidence>
<accession>A0A9W7EVI6</accession>
<evidence type="ECO:0000259" key="8">
    <source>
        <dbReference type="Pfam" id="PF00520"/>
    </source>
</evidence>
<protein>
    <recommendedName>
        <fullName evidence="8">Ion transport domain-containing protein</fullName>
    </recommendedName>
</protein>
<dbReference type="GO" id="GO:0005216">
    <property type="term" value="F:monoatomic ion channel activity"/>
    <property type="evidence" value="ECO:0007669"/>
    <property type="project" value="InterPro"/>
</dbReference>
<feature type="transmembrane region" description="Helical" evidence="7">
    <location>
        <begin position="20"/>
        <end position="43"/>
    </location>
</feature>
<comment type="caution">
    <text evidence="9">The sequence shown here is derived from an EMBL/GenBank/DDBJ whole genome shotgun (WGS) entry which is preliminary data.</text>
</comment>
<feature type="transmembrane region" description="Helical" evidence="7">
    <location>
        <begin position="237"/>
        <end position="258"/>
    </location>
</feature>
<organism evidence="9 10">
    <name type="scientific">Triparma verrucosa</name>
    <dbReference type="NCBI Taxonomy" id="1606542"/>
    <lineage>
        <taxon>Eukaryota</taxon>
        <taxon>Sar</taxon>
        <taxon>Stramenopiles</taxon>
        <taxon>Ochrophyta</taxon>
        <taxon>Bolidophyceae</taxon>
        <taxon>Parmales</taxon>
        <taxon>Triparmaceae</taxon>
        <taxon>Triparma</taxon>
    </lineage>
</organism>
<evidence type="ECO:0000313" key="10">
    <source>
        <dbReference type="Proteomes" id="UP001165160"/>
    </source>
</evidence>
<feature type="domain" description="Ion transport" evidence="8">
    <location>
        <begin position="31"/>
        <end position="263"/>
    </location>
</feature>
<evidence type="ECO:0000256" key="5">
    <source>
        <dbReference type="ARBA" id="ARBA00023136"/>
    </source>
</evidence>
<feature type="transmembrane region" description="Helical" evidence="7">
    <location>
        <begin position="103"/>
        <end position="122"/>
    </location>
</feature>
<dbReference type="Pfam" id="PF00520">
    <property type="entry name" value="Ion_trans"/>
    <property type="match status" value="1"/>
</dbReference>
<feature type="transmembrane region" description="Helical" evidence="7">
    <location>
        <begin position="205"/>
        <end position="225"/>
    </location>
</feature>
<dbReference type="Proteomes" id="UP001165160">
    <property type="component" value="Unassembled WGS sequence"/>
</dbReference>
<evidence type="ECO:0000256" key="2">
    <source>
        <dbReference type="ARBA" id="ARBA00022692"/>
    </source>
</evidence>
<name>A0A9W7EVI6_9STRA</name>
<keyword evidence="2 7" id="KW-0812">Transmembrane</keyword>
<proteinExistence type="predicted"/>
<feature type="transmembrane region" description="Helical" evidence="7">
    <location>
        <begin position="171"/>
        <end position="193"/>
    </location>
</feature>
<dbReference type="PANTHER" id="PTHR10582">
    <property type="entry name" value="TRANSIENT RECEPTOR POTENTIAL ION CHANNEL PROTEIN"/>
    <property type="match status" value="1"/>
</dbReference>
<gene>
    <name evidence="9" type="ORF">TrVE_jg8927</name>
</gene>
<evidence type="ECO:0000256" key="4">
    <source>
        <dbReference type="ARBA" id="ARBA00022989"/>
    </source>
</evidence>
<sequence>MKKLQKLAATRIFRAHLDSYMRSGIMYIYYFEVFLYLIFTAIFTRLSVKFKFSINATDEWDDIVIRDMTIACFVLALYFLLRELAQFHAMYQLNLQRNWFKDFWNYIDLVASGGTIVFLEYYFRIGPGPEYEHFASVIALFVWMKVLGFAKAFSQPIATFVLMLSTIFRDLFSFMAVLVIILVMFGHAFYLVLTVDEEIDEPGELDFTTIGGTAWSLYLMILGTFESSAFSGIWGQGLFICYSFLVVIILLNVLIAIVSDSYDAVLVTSTELFWRSRLELVAEITTTFKWLLQDVEVWKKRFEDHGKKWFGFDGGEGRLPILYGLDEDHDWANGKNKVALGVRILFSPVLLALAIAIFFLWFLPWLICFTILVSLNDQSYSQTKKEWKDNFTELYGFDSSEDTSNKKNKLLLVARIIFSPLLVAFTIGFLLLWWLPYATLATILGDRSSSSDKVKLDLKFDSSSSDWSGRVLDIVRRVNAITSSESAKTNAKIAALDGVVLKLSEENVTLKKILSENQKMMSAIAKKVGAEIEVEKNVEVEEKHDNPNNPPEPPEPPNKKNQQPSKNPDADAESVKNPMLQEAGVELQTLTKKKDSNT</sequence>
<keyword evidence="3" id="KW-0677">Repeat</keyword>
<evidence type="ECO:0000313" key="9">
    <source>
        <dbReference type="EMBL" id="GMH92147.1"/>
    </source>
</evidence>